<gene>
    <name evidence="6" type="ORF">DKT75_07915</name>
</gene>
<dbReference type="InterPro" id="IPR013611">
    <property type="entry name" value="Transp-assoc_OB_typ2"/>
</dbReference>
<dbReference type="InterPro" id="IPR012340">
    <property type="entry name" value="NA-bd_OB-fold"/>
</dbReference>
<proteinExistence type="predicted"/>
<feature type="domain" description="ABC transporter" evidence="5">
    <location>
        <begin position="4"/>
        <end position="234"/>
    </location>
</feature>
<keyword evidence="7" id="KW-1185">Reference proteome</keyword>
<dbReference type="FunFam" id="3.40.50.300:FF:000042">
    <property type="entry name" value="Maltose/maltodextrin ABC transporter, ATP-binding protein"/>
    <property type="match status" value="1"/>
</dbReference>
<dbReference type="GO" id="GO:0055052">
    <property type="term" value="C:ATP-binding cassette (ABC) transporter complex, substrate-binding subunit-containing"/>
    <property type="evidence" value="ECO:0007669"/>
    <property type="project" value="TreeGrafter"/>
</dbReference>
<evidence type="ECO:0000259" key="5">
    <source>
        <dbReference type="PROSITE" id="PS50893"/>
    </source>
</evidence>
<dbReference type="Proteomes" id="UP000245506">
    <property type="component" value="Unassembled WGS sequence"/>
</dbReference>
<dbReference type="Gene3D" id="2.40.50.140">
    <property type="entry name" value="Nucleic acid-binding proteins"/>
    <property type="match status" value="1"/>
</dbReference>
<dbReference type="GO" id="GO:0005524">
    <property type="term" value="F:ATP binding"/>
    <property type="evidence" value="ECO:0007669"/>
    <property type="project" value="UniProtKB-KW"/>
</dbReference>
<dbReference type="GO" id="GO:0016887">
    <property type="term" value="F:ATP hydrolysis activity"/>
    <property type="evidence" value="ECO:0007669"/>
    <property type="project" value="InterPro"/>
</dbReference>
<dbReference type="PROSITE" id="PS00211">
    <property type="entry name" value="ABC_TRANSPORTER_1"/>
    <property type="match status" value="1"/>
</dbReference>
<dbReference type="SMART" id="SM00382">
    <property type="entry name" value="AAA"/>
    <property type="match status" value="1"/>
</dbReference>
<dbReference type="OrthoDB" id="9802264at2"/>
<reference evidence="6 7" key="1">
    <citation type="submission" date="2018-05" db="EMBL/GenBank/DDBJ databases">
        <title>Leucothrix arctica sp. nov., isolated from Arctic seawater.</title>
        <authorList>
            <person name="Choi A."/>
            <person name="Baek K."/>
        </authorList>
    </citation>
    <scope>NUCLEOTIDE SEQUENCE [LARGE SCALE GENOMIC DNA]</scope>
    <source>
        <strain evidence="6 7">IMCC9719</strain>
    </source>
</reference>
<dbReference type="InterPro" id="IPR008995">
    <property type="entry name" value="Mo/tungstate-bd_C_term_dom"/>
</dbReference>
<keyword evidence="3" id="KW-0547">Nucleotide-binding</keyword>
<evidence type="ECO:0000256" key="1">
    <source>
        <dbReference type="ARBA" id="ARBA00022448"/>
    </source>
</evidence>
<dbReference type="InterPro" id="IPR017871">
    <property type="entry name" value="ABC_transporter-like_CS"/>
</dbReference>
<dbReference type="Gene3D" id="2.40.50.100">
    <property type="match status" value="1"/>
</dbReference>
<evidence type="ECO:0000256" key="4">
    <source>
        <dbReference type="ARBA" id="ARBA00022840"/>
    </source>
</evidence>
<dbReference type="InterPro" id="IPR015855">
    <property type="entry name" value="ABC_transpr_MalK-like"/>
</dbReference>
<accession>A0A317CE65</accession>
<dbReference type="Pfam" id="PF08402">
    <property type="entry name" value="TOBE_2"/>
    <property type="match status" value="1"/>
</dbReference>
<dbReference type="PANTHER" id="PTHR43875:SF3">
    <property type="entry name" value="MALTOSE_MALTODEXTRIN IMPORT ATP-BINDING PROTEIN MALK"/>
    <property type="match status" value="1"/>
</dbReference>
<dbReference type="InterPro" id="IPR047641">
    <property type="entry name" value="ABC_transpr_MalK/UgpC-like"/>
</dbReference>
<dbReference type="InterPro" id="IPR027417">
    <property type="entry name" value="P-loop_NTPase"/>
</dbReference>
<dbReference type="Gene3D" id="3.40.50.300">
    <property type="entry name" value="P-loop containing nucleotide triphosphate hydrolases"/>
    <property type="match status" value="1"/>
</dbReference>
<dbReference type="Pfam" id="PF00005">
    <property type="entry name" value="ABC_tran"/>
    <property type="match status" value="1"/>
</dbReference>
<dbReference type="GO" id="GO:1990060">
    <property type="term" value="C:maltose transport complex"/>
    <property type="evidence" value="ECO:0007669"/>
    <property type="project" value="TreeGrafter"/>
</dbReference>
<evidence type="ECO:0000256" key="2">
    <source>
        <dbReference type="ARBA" id="ARBA00022597"/>
    </source>
</evidence>
<dbReference type="RefSeq" id="WP_109822883.1">
    <property type="nucleotide sequence ID" value="NZ_QGKL01000024.1"/>
</dbReference>
<dbReference type="PANTHER" id="PTHR43875">
    <property type="entry name" value="MALTODEXTRIN IMPORT ATP-BINDING PROTEIN MSMX"/>
    <property type="match status" value="1"/>
</dbReference>
<evidence type="ECO:0000313" key="7">
    <source>
        <dbReference type="Proteomes" id="UP000245506"/>
    </source>
</evidence>
<dbReference type="GO" id="GO:0015423">
    <property type="term" value="F:ABC-type maltose transporter activity"/>
    <property type="evidence" value="ECO:0007669"/>
    <property type="project" value="TreeGrafter"/>
</dbReference>
<dbReference type="NCBIfam" id="NF008653">
    <property type="entry name" value="PRK11650.1"/>
    <property type="match status" value="1"/>
</dbReference>
<dbReference type="InterPro" id="IPR003439">
    <property type="entry name" value="ABC_transporter-like_ATP-bd"/>
</dbReference>
<dbReference type="SUPFAM" id="SSF52540">
    <property type="entry name" value="P-loop containing nucleoside triphosphate hydrolases"/>
    <property type="match status" value="1"/>
</dbReference>
<organism evidence="6 7">
    <name type="scientific">Leucothrix arctica</name>
    <dbReference type="NCBI Taxonomy" id="1481894"/>
    <lineage>
        <taxon>Bacteria</taxon>
        <taxon>Pseudomonadati</taxon>
        <taxon>Pseudomonadota</taxon>
        <taxon>Gammaproteobacteria</taxon>
        <taxon>Thiotrichales</taxon>
        <taxon>Thiotrichaceae</taxon>
        <taxon>Leucothrix</taxon>
    </lineage>
</organism>
<dbReference type="EMBL" id="QGKL01000024">
    <property type="protein sequence ID" value="PWQ96954.1"/>
    <property type="molecule type" value="Genomic_DNA"/>
</dbReference>
<protein>
    <submittedName>
        <fullName evidence="6">ABC transporter ATP-binding protein</fullName>
    </submittedName>
</protein>
<name>A0A317CE65_9GAMM</name>
<dbReference type="CDD" id="cd03301">
    <property type="entry name" value="ABC_MalK_N"/>
    <property type="match status" value="1"/>
</dbReference>
<dbReference type="InterPro" id="IPR003593">
    <property type="entry name" value="AAA+_ATPase"/>
</dbReference>
<keyword evidence="4 6" id="KW-0067">ATP-binding</keyword>
<dbReference type="SUPFAM" id="SSF50331">
    <property type="entry name" value="MOP-like"/>
    <property type="match status" value="1"/>
</dbReference>
<keyword evidence="2" id="KW-0762">Sugar transport</keyword>
<evidence type="ECO:0000313" key="6">
    <source>
        <dbReference type="EMBL" id="PWQ96954.1"/>
    </source>
</evidence>
<comment type="caution">
    <text evidence="6">The sequence shown here is derived from an EMBL/GenBank/DDBJ whole genome shotgun (WGS) entry which is preliminary data.</text>
</comment>
<dbReference type="PROSITE" id="PS50893">
    <property type="entry name" value="ABC_TRANSPORTER_2"/>
    <property type="match status" value="1"/>
</dbReference>
<keyword evidence="1" id="KW-0813">Transport</keyword>
<dbReference type="AlphaFoldDB" id="A0A317CE65"/>
<sequence length="355" mass="38958">MAQIELKNIHKSFGDVNVIKGVDFVINDKEFVVFVGPSGCGKSTMLRLIAGLEETSDGQVFIDGEDVTALSASERGLSMVFQSYALYPHKTVGENMGFPLKVAGKSRAEIKERVAEASDVLKLDSLLDRKPKDLSGGQRQRVAIGRCIVRNPKAFLFDEPLSNLDAALRVDMRVQIARLQHKLQATMIYVTHDQVEAMTLADRIVVFSSGTIEQVGKPLELYRNPSNLFVATFIGSPRMNIVSCKPSSDDSVELGDKSVIRTTRGCSKPETATQLGVRPEHIDIVENGHISGVIGIAELLGSDSFVHVDVENVGTLVVRADPEREYKTGENVQLQCRESMVYWFDEAGNTITDTA</sequence>
<evidence type="ECO:0000256" key="3">
    <source>
        <dbReference type="ARBA" id="ARBA00022741"/>
    </source>
</evidence>